<dbReference type="PANTHER" id="PTHR38166">
    <property type="entry name" value="C2H2-TYPE DOMAIN-CONTAINING PROTEIN-RELATED"/>
    <property type="match status" value="1"/>
</dbReference>
<dbReference type="EMBL" id="MU865965">
    <property type="protein sequence ID" value="KAK4445496.1"/>
    <property type="molecule type" value="Genomic_DNA"/>
</dbReference>
<feature type="non-terminal residue" evidence="1">
    <location>
        <position position="1"/>
    </location>
</feature>
<dbReference type="AlphaFoldDB" id="A0AAV9GAJ9"/>
<evidence type="ECO:0008006" key="3">
    <source>
        <dbReference type="Google" id="ProtNLM"/>
    </source>
</evidence>
<comment type="caution">
    <text evidence="1">The sequence shown here is derived from an EMBL/GenBank/DDBJ whole genome shotgun (WGS) entry which is preliminary data.</text>
</comment>
<keyword evidence="2" id="KW-1185">Reference proteome</keyword>
<dbReference type="PANTHER" id="PTHR38166:SF1">
    <property type="entry name" value="C2H2-TYPE DOMAIN-CONTAINING PROTEIN"/>
    <property type="match status" value="1"/>
</dbReference>
<reference evidence="1" key="1">
    <citation type="journal article" date="2023" name="Mol. Phylogenet. Evol.">
        <title>Genome-scale phylogeny and comparative genomics of the fungal order Sordariales.</title>
        <authorList>
            <person name="Hensen N."/>
            <person name="Bonometti L."/>
            <person name="Westerberg I."/>
            <person name="Brannstrom I.O."/>
            <person name="Guillou S."/>
            <person name="Cros-Aarteil S."/>
            <person name="Calhoun S."/>
            <person name="Haridas S."/>
            <person name="Kuo A."/>
            <person name="Mondo S."/>
            <person name="Pangilinan J."/>
            <person name="Riley R."/>
            <person name="LaButti K."/>
            <person name="Andreopoulos B."/>
            <person name="Lipzen A."/>
            <person name="Chen C."/>
            <person name="Yan M."/>
            <person name="Daum C."/>
            <person name="Ng V."/>
            <person name="Clum A."/>
            <person name="Steindorff A."/>
            <person name="Ohm R.A."/>
            <person name="Martin F."/>
            <person name="Silar P."/>
            <person name="Natvig D.O."/>
            <person name="Lalanne C."/>
            <person name="Gautier V."/>
            <person name="Ament-Velasquez S.L."/>
            <person name="Kruys A."/>
            <person name="Hutchinson M.I."/>
            <person name="Powell A.J."/>
            <person name="Barry K."/>
            <person name="Miller A.N."/>
            <person name="Grigoriev I.V."/>
            <person name="Debuchy R."/>
            <person name="Gladieux P."/>
            <person name="Hiltunen Thoren M."/>
            <person name="Johannesson H."/>
        </authorList>
    </citation>
    <scope>NUCLEOTIDE SEQUENCE</scope>
    <source>
        <strain evidence="1">PSN243</strain>
    </source>
</reference>
<name>A0AAV9GAJ9_9PEZI</name>
<reference evidence="1" key="2">
    <citation type="submission" date="2023-05" db="EMBL/GenBank/DDBJ databases">
        <authorList>
            <consortium name="Lawrence Berkeley National Laboratory"/>
            <person name="Steindorff A."/>
            <person name="Hensen N."/>
            <person name="Bonometti L."/>
            <person name="Westerberg I."/>
            <person name="Brannstrom I.O."/>
            <person name="Guillou S."/>
            <person name="Cros-Aarteil S."/>
            <person name="Calhoun S."/>
            <person name="Haridas S."/>
            <person name="Kuo A."/>
            <person name="Mondo S."/>
            <person name="Pangilinan J."/>
            <person name="Riley R."/>
            <person name="Labutti K."/>
            <person name="Andreopoulos B."/>
            <person name="Lipzen A."/>
            <person name="Chen C."/>
            <person name="Yanf M."/>
            <person name="Daum C."/>
            <person name="Ng V."/>
            <person name="Clum A."/>
            <person name="Ohm R."/>
            <person name="Martin F."/>
            <person name="Silar P."/>
            <person name="Natvig D."/>
            <person name="Lalanne C."/>
            <person name="Gautier V."/>
            <person name="Ament-Velasquez S.L."/>
            <person name="Kruys A."/>
            <person name="Hutchinson M.I."/>
            <person name="Powell A.J."/>
            <person name="Barry K."/>
            <person name="Miller A.N."/>
            <person name="Grigoriev I.V."/>
            <person name="Debuchy R."/>
            <person name="Gladieux P."/>
            <person name="Thoren M.H."/>
            <person name="Johannesson H."/>
        </authorList>
    </citation>
    <scope>NUCLEOTIDE SEQUENCE</scope>
    <source>
        <strain evidence="1">PSN243</strain>
    </source>
</reference>
<dbReference type="Proteomes" id="UP001321760">
    <property type="component" value="Unassembled WGS sequence"/>
</dbReference>
<proteinExistence type="predicted"/>
<gene>
    <name evidence="1" type="ORF">QBC34DRAFT_472428</name>
</gene>
<protein>
    <recommendedName>
        <fullName evidence="3">C2H2-type domain-containing protein</fullName>
    </recommendedName>
</protein>
<evidence type="ECO:0000313" key="1">
    <source>
        <dbReference type="EMBL" id="KAK4445496.1"/>
    </source>
</evidence>
<accession>A0AAV9GAJ9</accession>
<organism evidence="1 2">
    <name type="scientific">Podospora aff. communis PSN243</name>
    <dbReference type="NCBI Taxonomy" id="3040156"/>
    <lineage>
        <taxon>Eukaryota</taxon>
        <taxon>Fungi</taxon>
        <taxon>Dikarya</taxon>
        <taxon>Ascomycota</taxon>
        <taxon>Pezizomycotina</taxon>
        <taxon>Sordariomycetes</taxon>
        <taxon>Sordariomycetidae</taxon>
        <taxon>Sordariales</taxon>
        <taxon>Podosporaceae</taxon>
        <taxon>Podospora</taxon>
    </lineage>
</organism>
<sequence>QYSCPYRKRNPLRFNIRDWEYCSKAPFRSIVEMKKHVVRFHQRREVLYQCARCHAKFAGPEDHALHMRQDLANMCQLKDREESDVDTEETLSMAAADKLRINRSKYSTWVDVWRVLFPNDHVEDIPAPAFEPPVELHEVMREYEEGLPHLQGFLTEAMLGSAPRGTSSSVGSTAYPSFTPELVQLAVGKFMAGVFQRARITAVFIDKRGEIWLLEKLVCKLSEKPGLKFLPAKFRSPKLISKIKPREFSQLQRQPCREYQRRNNK</sequence>
<evidence type="ECO:0000313" key="2">
    <source>
        <dbReference type="Proteomes" id="UP001321760"/>
    </source>
</evidence>